<reference evidence="2 3" key="1">
    <citation type="journal article" date="2009" name="Science">
        <title>Green evolution and dynamic adaptations revealed by genomes of the marine picoeukaryotes Micromonas.</title>
        <authorList>
            <person name="Worden A.Z."/>
            <person name="Lee J.H."/>
            <person name="Mock T."/>
            <person name="Rouze P."/>
            <person name="Simmons M.P."/>
            <person name="Aerts A.L."/>
            <person name="Allen A.E."/>
            <person name="Cuvelier M.L."/>
            <person name="Derelle E."/>
            <person name="Everett M.V."/>
            <person name="Foulon E."/>
            <person name="Grimwood J."/>
            <person name="Gundlach H."/>
            <person name="Henrissat B."/>
            <person name="Napoli C."/>
            <person name="McDonald S.M."/>
            <person name="Parker M.S."/>
            <person name="Rombauts S."/>
            <person name="Salamov A."/>
            <person name="Von Dassow P."/>
            <person name="Badger J.H."/>
            <person name="Coutinho P.M."/>
            <person name="Demir E."/>
            <person name="Dubchak I."/>
            <person name="Gentemann C."/>
            <person name="Eikrem W."/>
            <person name="Gready J.E."/>
            <person name="John U."/>
            <person name="Lanier W."/>
            <person name="Lindquist E.A."/>
            <person name="Lucas S."/>
            <person name="Mayer K.F."/>
            <person name="Moreau H."/>
            <person name="Not F."/>
            <person name="Otillar R."/>
            <person name="Panaud O."/>
            <person name="Pangilinan J."/>
            <person name="Paulsen I."/>
            <person name="Piegu B."/>
            <person name="Poliakov A."/>
            <person name="Robbens S."/>
            <person name="Schmutz J."/>
            <person name="Toulza E."/>
            <person name="Wyss T."/>
            <person name="Zelensky A."/>
            <person name="Zhou K."/>
            <person name="Armbrust E.V."/>
            <person name="Bhattacharya D."/>
            <person name="Goodenough U.W."/>
            <person name="Van de Peer Y."/>
            <person name="Grigoriev I.V."/>
        </authorList>
    </citation>
    <scope>NUCLEOTIDE SEQUENCE [LARGE SCALE GENOMIC DNA]</scope>
    <source>
        <strain evidence="3">RCC299 / NOUM17</strain>
    </source>
</reference>
<name>C1EI57_MICCC</name>
<organism evidence="2 3">
    <name type="scientific">Micromonas commoda (strain RCC299 / NOUM17 / CCMP2709)</name>
    <name type="common">Picoplanktonic green alga</name>
    <dbReference type="NCBI Taxonomy" id="296587"/>
    <lineage>
        <taxon>Eukaryota</taxon>
        <taxon>Viridiplantae</taxon>
        <taxon>Chlorophyta</taxon>
        <taxon>Mamiellophyceae</taxon>
        <taxon>Mamiellales</taxon>
        <taxon>Mamiellaceae</taxon>
        <taxon>Micromonas</taxon>
    </lineage>
</organism>
<gene>
    <name evidence="2" type="ORF">MICPUN_109570</name>
</gene>
<proteinExistence type="predicted"/>
<keyword evidence="1" id="KW-0472">Membrane</keyword>
<dbReference type="Proteomes" id="UP000002009">
    <property type="component" value="Chromosome 15"/>
</dbReference>
<dbReference type="AlphaFoldDB" id="C1EI57"/>
<evidence type="ECO:0000256" key="1">
    <source>
        <dbReference type="SAM" id="Phobius"/>
    </source>
</evidence>
<dbReference type="RefSeq" id="XP_002506366.1">
    <property type="nucleotide sequence ID" value="XM_002506320.1"/>
</dbReference>
<dbReference type="GeneID" id="8249474"/>
<feature type="transmembrane region" description="Helical" evidence="1">
    <location>
        <begin position="92"/>
        <end position="111"/>
    </location>
</feature>
<dbReference type="OrthoDB" id="195899at2759"/>
<dbReference type="InParanoid" id="C1EI57"/>
<keyword evidence="1" id="KW-0812">Transmembrane</keyword>
<accession>C1EI57</accession>
<dbReference type="EMBL" id="CP001333">
    <property type="protein sequence ID" value="ACO67624.1"/>
    <property type="molecule type" value="Genomic_DNA"/>
</dbReference>
<sequence>MRKDTWADVEAAKATKYEMSAPLSSKAGPREYERRLAHDFNVHSRENIINSTSGGGAYEGVDDCQMSVSLAEDVWHLLTVDMSLQRLLALEIVLEFSFMLISSVLLCVIAVCEGNTLDSEIMNQKLLLSLTTVRISSDSIYGWQERAPSTKPEIAMLALLGWAHWLLLSVAGAVIVARALKPLQQVVFAPDCVYNDEFLSIRMMILRKHVILYDLQVRIQAFSGGEIMDLPLSTGTTGYARWTGVFPLTMKHNIDENSPITKKGMDKITNIAVTVTAIDSDGKPVYAVAEYYNPRGWIAGRPEFQGWFAKKACYPRMLRGRFGDQFRFFKVPNDSGMRHPTMPETTHDDQATVNEPVTGPPVFLLDFDNFHVVHNEPDADSPV</sequence>
<evidence type="ECO:0000313" key="2">
    <source>
        <dbReference type="EMBL" id="ACO67624.1"/>
    </source>
</evidence>
<keyword evidence="3" id="KW-1185">Reference proteome</keyword>
<dbReference type="KEGG" id="mis:MICPUN_109570"/>
<evidence type="ECO:0000313" key="3">
    <source>
        <dbReference type="Proteomes" id="UP000002009"/>
    </source>
</evidence>
<keyword evidence="1" id="KW-1133">Transmembrane helix</keyword>
<feature type="transmembrane region" description="Helical" evidence="1">
    <location>
        <begin position="154"/>
        <end position="177"/>
    </location>
</feature>
<protein>
    <submittedName>
        <fullName evidence="2">Uncharacterized protein</fullName>
    </submittedName>
</protein>